<dbReference type="AlphaFoldDB" id="A0A9D2M116"/>
<name>A0A9D2M116_9FIRM</name>
<evidence type="ECO:0008006" key="3">
    <source>
        <dbReference type="Google" id="ProtNLM"/>
    </source>
</evidence>
<proteinExistence type="predicted"/>
<dbReference type="Proteomes" id="UP000824209">
    <property type="component" value="Unassembled WGS sequence"/>
</dbReference>
<evidence type="ECO:0000313" key="1">
    <source>
        <dbReference type="EMBL" id="HJB38953.1"/>
    </source>
</evidence>
<evidence type="ECO:0000313" key="2">
    <source>
        <dbReference type="Proteomes" id="UP000824209"/>
    </source>
</evidence>
<dbReference type="EMBL" id="DWYA01000009">
    <property type="protein sequence ID" value="HJB38953.1"/>
    <property type="molecule type" value="Genomic_DNA"/>
</dbReference>
<gene>
    <name evidence="1" type="ORF">H9943_00995</name>
</gene>
<sequence>MSNPITCRLARPDERTLITGFLDEHWGSRHPLIHCDDFFNYYYTSKDTLQFALAFSGEELCAVAGYILANQRPEPDIWVSIWCAKKGCNGVGLELMAALPKLTNARVMACNNIRPKTMAFYTFLGYTAARLPHYYRLGTHSSFEVAKIACPERLPVAPGKPLEPLATEEDFRAVFKPNDAVCPYKDMWYLVRRYYHFPRQTYQVWHLEGRILVTRTVEVGTQRVLRVVDYIGLPEDFPLLGFGIDQLIQKLDVEYADCYCAGISAEQMALAGWSERGEDCANIIPNYLTPPLYENTEYYYFTSEPNHFMMFKADGDQDRPNITV</sequence>
<protein>
    <recommendedName>
        <fullName evidence="3">N-acetyltransferase domain-containing protein</fullName>
    </recommendedName>
</protein>
<reference evidence="1" key="2">
    <citation type="submission" date="2021-04" db="EMBL/GenBank/DDBJ databases">
        <authorList>
            <person name="Gilroy R."/>
        </authorList>
    </citation>
    <scope>NUCLEOTIDE SEQUENCE</scope>
    <source>
        <strain evidence="1">ChiBcec8-14828</strain>
    </source>
</reference>
<reference evidence="1" key="1">
    <citation type="journal article" date="2021" name="PeerJ">
        <title>Extensive microbial diversity within the chicken gut microbiome revealed by metagenomics and culture.</title>
        <authorList>
            <person name="Gilroy R."/>
            <person name="Ravi A."/>
            <person name="Getino M."/>
            <person name="Pursley I."/>
            <person name="Horton D.L."/>
            <person name="Alikhan N.F."/>
            <person name="Baker D."/>
            <person name="Gharbi K."/>
            <person name="Hall N."/>
            <person name="Watson M."/>
            <person name="Adriaenssens E.M."/>
            <person name="Foster-Nyarko E."/>
            <person name="Jarju S."/>
            <person name="Secka A."/>
            <person name="Antonio M."/>
            <person name="Oren A."/>
            <person name="Chaudhuri R.R."/>
            <person name="La Ragione R."/>
            <person name="Hildebrand F."/>
            <person name="Pallen M.J."/>
        </authorList>
    </citation>
    <scope>NUCLEOTIDE SEQUENCE</scope>
    <source>
        <strain evidence="1">ChiBcec8-14828</strain>
    </source>
</reference>
<accession>A0A9D2M116</accession>
<organism evidence="1 2">
    <name type="scientific">Candidatus Ruthenibacterium avium</name>
    <dbReference type="NCBI Taxonomy" id="2838751"/>
    <lineage>
        <taxon>Bacteria</taxon>
        <taxon>Bacillati</taxon>
        <taxon>Bacillota</taxon>
        <taxon>Clostridia</taxon>
        <taxon>Eubacteriales</taxon>
        <taxon>Oscillospiraceae</taxon>
        <taxon>Ruthenibacterium</taxon>
    </lineage>
</organism>
<comment type="caution">
    <text evidence="1">The sequence shown here is derived from an EMBL/GenBank/DDBJ whole genome shotgun (WGS) entry which is preliminary data.</text>
</comment>